<dbReference type="EMBL" id="BGZK01000003">
    <property type="protein sequence ID" value="GBO99599.1"/>
    <property type="molecule type" value="Genomic_DNA"/>
</dbReference>
<sequence length="73" mass="7940">MPAQSDAEGGFRCQNPSDASTRRMNAYTRSHTNNNVDDDDDGYNDDSGADRGIDANVNNSGIENDDIVITIFL</sequence>
<organism evidence="2 3">
    <name type="scientific">Eumeta variegata</name>
    <name type="common">Bagworm moth</name>
    <name type="synonym">Eumeta japonica</name>
    <dbReference type="NCBI Taxonomy" id="151549"/>
    <lineage>
        <taxon>Eukaryota</taxon>
        <taxon>Metazoa</taxon>
        <taxon>Ecdysozoa</taxon>
        <taxon>Arthropoda</taxon>
        <taxon>Hexapoda</taxon>
        <taxon>Insecta</taxon>
        <taxon>Pterygota</taxon>
        <taxon>Neoptera</taxon>
        <taxon>Endopterygota</taxon>
        <taxon>Lepidoptera</taxon>
        <taxon>Glossata</taxon>
        <taxon>Ditrysia</taxon>
        <taxon>Tineoidea</taxon>
        <taxon>Psychidae</taxon>
        <taxon>Oiketicinae</taxon>
        <taxon>Eumeta</taxon>
    </lineage>
</organism>
<keyword evidence="3" id="KW-1185">Reference proteome</keyword>
<evidence type="ECO:0000313" key="2">
    <source>
        <dbReference type="EMBL" id="GBO99599.1"/>
    </source>
</evidence>
<protein>
    <submittedName>
        <fullName evidence="2">Uncharacterized protein</fullName>
    </submittedName>
</protein>
<gene>
    <name evidence="2" type="ORF">EVAR_738_1</name>
</gene>
<dbReference type="Proteomes" id="UP000299102">
    <property type="component" value="Unassembled WGS sequence"/>
</dbReference>
<dbReference type="AlphaFoldDB" id="A0A4C1SER7"/>
<comment type="caution">
    <text evidence="2">The sequence shown here is derived from an EMBL/GenBank/DDBJ whole genome shotgun (WGS) entry which is preliminary data.</text>
</comment>
<accession>A0A4C1SER7</accession>
<evidence type="ECO:0000256" key="1">
    <source>
        <dbReference type="SAM" id="MobiDB-lite"/>
    </source>
</evidence>
<reference evidence="2 3" key="1">
    <citation type="journal article" date="2019" name="Commun. Biol.">
        <title>The bagworm genome reveals a unique fibroin gene that provides high tensile strength.</title>
        <authorList>
            <person name="Kono N."/>
            <person name="Nakamura H."/>
            <person name="Ohtoshi R."/>
            <person name="Tomita M."/>
            <person name="Numata K."/>
            <person name="Arakawa K."/>
        </authorList>
    </citation>
    <scope>NUCLEOTIDE SEQUENCE [LARGE SCALE GENOMIC DNA]</scope>
</reference>
<name>A0A4C1SER7_EUMVA</name>
<feature type="region of interest" description="Disordered" evidence="1">
    <location>
        <begin position="1"/>
        <end position="60"/>
    </location>
</feature>
<feature type="compositionally biased region" description="Polar residues" evidence="1">
    <location>
        <begin position="14"/>
        <end position="32"/>
    </location>
</feature>
<proteinExistence type="predicted"/>
<evidence type="ECO:0000313" key="3">
    <source>
        <dbReference type="Proteomes" id="UP000299102"/>
    </source>
</evidence>